<name>A0A8K0I756_COCNU</name>
<feature type="coiled-coil region" evidence="1">
    <location>
        <begin position="6"/>
        <end position="35"/>
    </location>
</feature>
<proteinExistence type="predicted"/>
<evidence type="ECO:0000256" key="1">
    <source>
        <dbReference type="SAM" id="Coils"/>
    </source>
</evidence>
<reference evidence="2" key="2">
    <citation type="submission" date="2019-07" db="EMBL/GenBank/DDBJ databases">
        <authorList>
            <person name="Yang Y."/>
            <person name="Bocs S."/>
            <person name="Baudouin L."/>
        </authorList>
    </citation>
    <scope>NUCLEOTIDE SEQUENCE</scope>
    <source>
        <tissue evidence="2">Spear leaf of Hainan Tall coconut</tissue>
    </source>
</reference>
<gene>
    <name evidence="2" type="ORF">COCNU_04G009300</name>
</gene>
<keyword evidence="3" id="KW-1185">Reference proteome</keyword>
<evidence type="ECO:0000313" key="2">
    <source>
        <dbReference type="EMBL" id="KAG1338624.1"/>
    </source>
</evidence>
<sequence length="148" mass="16576">MHWWKVAELEEVLELDEAAIKVAEEKEKLIVVQAEVKKSKVIAEVKLKAIKKFKASKDFEAKVTEGSSMAYEYGFRACKALVSWLLLGVNLSCLQPKNNDDEVEEDPAMPLTLVVEAPAFEPIIEVITKLAAKNITKDYVEPTIIDVT</sequence>
<accession>A0A8K0I756</accession>
<evidence type="ECO:0000313" key="3">
    <source>
        <dbReference type="Proteomes" id="UP000797356"/>
    </source>
</evidence>
<keyword evidence="1" id="KW-0175">Coiled coil</keyword>
<dbReference type="Proteomes" id="UP000797356">
    <property type="component" value="Chromosome 4"/>
</dbReference>
<dbReference type="AlphaFoldDB" id="A0A8K0I756"/>
<organism evidence="2 3">
    <name type="scientific">Cocos nucifera</name>
    <name type="common">Coconut palm</name>
    <dbReference type="NCBI Taxonomy" id="13894"/>
    <lineage>
        <taxon>Eukaryota</taxon>
        <taxon>Viridiplantae</taxon>
        <taxon>Streptophyta</taxon>
        <taxon>Embryophyta</taxon>
        <taxon>Tracheophyta</taxon>
        <taxon>Spermatophyta</taxon>
        <taxon>Magnoliopsida</taxon>
        <taxon>Liliopsida</taxon>
        <taxon>Arecaceae</taxon>
        <taxon>Arecoideae</taxon>
        <taxon>Cocoseae</taxon>
        <taxon>Attaleinae</taxon>
        <taxon>Cocos</taxon>
    </lineage>
</organism>
<comment type="caution">
    <text evidence="2">The sequence shown here is derived from an EMBL/GenBank/DDBJ whole genome shotgun (WGS) entry which is preliminary data.</text>
</comment>
<dbReference type="EMBL" id="CM017875">
    <property type="protein sequence ID" value="KAG1338624.1"/>
    <property type="molecule type" value="Genomic_DNA"/>
</dbReference>
<protein>
    <submittedName>
        <fullName evidence="2">Uncharacterized protein</fullName>
    </submittedName>
</protein>
<reference evidence="2" key="1">
    <citation type="journal article" date="2017" name="Gigascience">
        <title>The genome draft of coconut (Cocos nucifera).</title>
        <authorList>
            <person name="Xiao Y."/>
            <person name="Xu P."/>
            <person name="Fan H."/>
            <person name="Baudouin L."/>
            <person name="Xia W."/>
            <person name="Bocs S."/>
            <person name="Xu J."/>
            <person name="Li Q."/>
            <person name="Guo A."/>
            <person name="Zhou L."/>
            <person name="Li J."/>
            <person name="Wu Y."/>
            <person name="Ma Z."/>
            <person name="Armero A."/>
            <person name="Issali A.E."/>
            <person name="Liu N."/>
            <person name="Peng M."/>
            <person name="Yang Y."/>
        </authorList>
    </citation>
    <scope>NUCLEOTIDE SEQUENCE</scope>
    <source>
        <tissue evidence="2">Spear leaf of Hainan Tall coconut</tissue>
    </source>
</reference>